<dbReference type="EMBL" id="LWCA01001142">
    <property type="protein sequence ID" value="OAF65800.1"/>
    <property type="molecule type" value="Genomic_DNA"/>
</dbReference>
<sequence>MWLRAFAALRKPLLNEKNKNSGYLFSLKHLNMANSYWFCGILTDETKIKLFGDDTKDSCEMLPLWKFEINPNNSINPSYQKFETYLKFINICLSKMPININKTELRPLVTILPTNYNNLLEKRSVICEKLKKSIEINILLILVNIVETVNKKVEIMDKMANLLKDASYIETFIDSDGIINISRLFLSPYVIICNVALNIYLRVLNIQELSNEKKHKTDNYTIAKHVLICLETHLNCLNVSLIEKLLVTIDKLLTFGNIAQMKNTKIVGLINMCHNEPCLTCNEFILLNIKSIKLKLKC</sequence>
<name>A0A177AVD9_9BILA</name>
<evidence type="ECO:0000313" key="2">
    <source>
        <dbReference type="Proteomes" id="UP000078046"/>
    </source>
</evidence>
<dbReference type="Proteomes" id="UP000078046">
    <property type="component" value="Unassembled WGS sequence"/>
</dbReference>
<evidence type="ECO:0000313" key="1">
    <source>
        <dbReference type="EMBL" id="OAF65800.1"/>
    </source>
</evidence>
<keyword evidence="2" id="KW-1185">Reference proteome</keyword>
<reference evidence="1 2" key="1">
    <citation type="submission" date="2016-04" db="EMBL/GenBank/DDBJ databases">
        <title>The genome of Intoshia linei affirms orthonectids as highly simplified spiralians.</title>
        <authorList>
            <person name="Mikhailov K.V."/>
            <person name="Slusarev G.S."/>
            <person name="Nikitin M.A."/>
            <person name="Logacheva M.D."/>
            <person name="Penin A."/>
            <person name="Aleoshin V."/>
            <person name="Panchin Y.V."/>
        </authorList>
    </citation>
    <scope>NUCLEOTIDE SEQUENCE [LARGE SCALE GENOMIC DNA]</scope>
    <source>
        <strain evidence="1">Intl2013</strain>
        <tissue evidence="1">Whole animal</tissue>
    </source>
</reference>
<gene>
    <name evidence="1" type="ORF">A3Q56_06483</name>
</gene>
<dbReference type="AlphaFoldDB" id="A0A177AVD9"/>
<organism evidence="1 2">
    <name type="scientific">Intoshia linei</name>
    <dbReference type="NCBI Taxonomy" id="1819745"/>
    <lineage>
        <taxon>Eukaryota</taxon>
        <taxon>Metazoa</taxon>
        <taxon>Spiralia</taxon>
        <taxon>Lophotrochozoa</taxon>
        <taxon>Mesozoa</taxon>
        <taxon>Orthonectida</taxon>
        <taxon>Rhopaluridae</taxon>
        <taxon>Intoshia</taxon>
    </lineage>
</organism>
<protein>
    <submittedName>
        <fullName evidence="1">Uncharacterized protein</fullName>
    </submittedName>
</protein>
<accession>A0A177AVD9</accession>
<proteinExistence type="predicted"/>
<comment type="caution">
    <text evidence="1">The sequence shown here is derived from an EMBL/GenBank/DDBJ whole genome shotgun (WGS) entry which is preliminary data.</text>
</comment>